<dbReference type="PANTHER" id="PTHR32419">
    <property type="entry name" value="GLUTATHIONYL-HYDROQUINONE REDUCTASE"/>
    <property type="match status" value="1"/>
</dbReference>
<dbReference type="PANTHER" id="PTHR32419:SF6">
    <property type="entry name" value="GLUTATHIONE S-TRANSFERASE OMEGA-LIKE 1-RELATED"/>
    <property type="match status" value="1"/>
</dbReference>
<dbReference type="GO" id="GO:0004364">
    <property type="term" value="F:glutathione transferase activity"/>
    <property type="evidence" value="ECO:0007669"/>
    <property type="project" value="InterPro"/>
</dbReference>
<dbReference type="SUPFAM" id="SSF47616">
    <property type="entry name" value="GST C-terminal domain-like"/>
    <property type="match status" value="1"/>
</dbReference>
<dbReference type="Gene3D" id="1.20.1050.10">
    <property type="match status" value="1"/>
</dbReference>
<dbReference type="InterPro" id="IPR036249">
    <property type="entry name" value="Thioredoxin-like_sf"/>
</dbReference>
<dbReference type="RefSeq" id="WP_055158587.1">
    <property type="nucleotide sequence ID" value="NZ_CYXR01000039.1"/>
</dbReference>
<sequence length="345" mass="40634">MADFEYVDVNGRQIRVRPRETAQEIDEYGNFHRQPNRFTEGFGEGKNPVEKDRYILFWAKGCNWSNRAAIARELLGLEDAVKVEIVDWTDREENLGWEFVNSPDHINPETGAQFLSELYYNADEEYTGRTTVPAFVDYKTKKVVNNDYHWLTNHLETAFRPFHKKGAPDLYPEELRPEIDKLNKWLFENVNNAVYRAQFAESLQAFADGYETFFTGLDAMEERLADKRFLFGDYVTDSDIRLYTTIARLDVSYSRNIGPCKHRLVDYPNLWGYARDLYQIPAFRHNTYFKDFAASVDLNEADEEYWENTYYDIVVQETDWDTIWKTPTGRESLSKDPAHKFKAEK</sequence>
<dbReference type="GO" id="GO:0005737">
    <property type="term" value="C:cytoplasm"/>
    <property type="evidence" value="ECO:0007669"/>
    <property type="project" value="TreeGrafter"/>
</dbReference>
<dbReference type="EMBL" id="CYXR01000039">
    <property type="protein sequence ID" value="CUN17416.1"/>
    <property type="molecule type" value="Genomic_DNA"/>
</dbReference>
<reference evidence="2 3" key="1">
    <citation type="submission" date="2015-09" db="EMBL/GenBank/DDBJ databases">
        <authorList>
            <consortium name="Pathogen Informatics"/>
        </authorList>
    </citation>
    <scope>NUCLEOTIDE SEQUENCE [LARGE SCALE GENOMIC DNA]</scope>
    <source>
        <strain evidence="2 3">2789STDY5834962</strain>
    </source>
</reference>
<evidence type="ECO:0000259" key="1">
    <source>
        <dbReference type="PROSITE" id="PS50405"/>
    </source>
</evidence>
<dbReference type="Proteomes" id="UP000095727">
    <property type="component" value="Unassembled WGS sequence"/>
</dbReference>
<gene>
    <name evidence="2" type="ORF">ERS852574_03166</name>
</gene>
<dbReference type="InterPro" id="IPR036282">
    <property type="entry name" value="Glutathione-S-Trfase_C_sf"/>
</dbReference>
<organism evidence="2 3">
    <name type="scientific">Coprococcus comes</name>
    <dbReference type="NCBI Taxonomy" id="410072"/>
    <lineage>
        <taxon>Bacteria</taxon>
        <taxon>Bacillati</taxon>
        <taxon>Bacillota</taxon>
        <taxon>Clostridia</taxon>
        <taxon>Lachnospirales</taxon>
        <taxon>Lachnospiraceae</taxon>
        <taxon>Coprococcus</taxon>
    </lineage>
</organism>
<evidence type="ECO:0000313" key="3">
    <source>
        <dbReference type="Proteomes" id="UP000095727"/>
    </source>
</evidence>
<evidence type="ECO:0000313" key="2">
    <source>
        <dbReference type="EMBL" id="CUN17416.1"/>
    </source>
</evidence>
<dbReference type="Gene3D" id="3.40.30.10">
    <property type="entry name" value="Glutaredoxin"/>
    <property type="match status" value="1"/>
</dbReference>
<dbReference type="Pfam" id="PF13410">
    <property type="entry name" value="GST_C_2"/>
    <property type="match status" value="1"/>
</dbReference>
<proteinExistence type="predicted"/>
<dbReference type="AlphaFoldDB" id="A0A173USS8"/>
<protein>
    <recommendedName>
        <fullName evidence="1">GST C-terminal domain-containing protein</fullName>
    </recommendedName>
</protein>
<dbReference type="SUPFAM" id="SSF52833">
    <property type="entry name" value="Thioredoxin-like"/>
    <property type="match status" value="1"/>
</dbReference>
<dbReference type="PROSITE" id="PS50405">
    <property type="entry name" value="GST_CTER"/>
    <property type="match status" value="1"/>
</dbReference>
<dbReference type="InterPro" id="IPR016639">
    <property type="entry name" value="GST_Omega/GSH"/>
</dbReference>
<dbReference type="InterPro" id="IPR010987">
    <property type="entry name" value="Glutathione-S-Trfase_C-like"/>
</dbReference>
<feature type="domain" description="GST C-terminal" evidence="1">
    <location>
        <begin position="172"/>
        <end position="296"/>
    </location>
</feature>
<accession>A0A173USS8</accession>
<name>A0A173USS8_9FIRM</name>